<dbReference type="InterPro" id="IPR006016">
    <property type="entry name" value="UspA"/>
</dbReference>
<dbReference type="CDD" id="cd00293">
    <property type="entry name" value="USP-like"/>
    <property type="match status" value="1"/>
</dbReference>
<proteinExistence type="inferred from homology"/>
<evidence type="ECO:0000256" key="1">
    <source>
        <dbReference type="ARBA" id="ARBA00008791"/>
    </source>
</evidence>
<dbReference type="OrthoDB" id="9777884at2"/>
<dbReference type="RefSeq" id="WP_090858868.1">
    <property type="nucleotide sequence ID" value="NZ_FNJU01000015.1"/>
</dbReference>
<feature type="domain" description="UspA" evidence="2">
    <location>
        <begin position="1"/>
        <end position="140"/>
    </location>
</feature>
<organism evidence="3 4">
    <name type="scientific">Litchfieldia salsa</name>
    <dbReference type="NCBI Taxonomy" id="930152"/>
    <lineage>
        <taxon>Bacteria</taxon>
        <taxon>Bacillati</taxon>
        <taxon>Bacillota</taxon>
        <taxon>Bacilli</taxon>
        <taxon>Bacillales</taxon>
        <taxon>Bacillaceae</taxon>
        <taxon>Litchfieldia</taxon>
    </lineage>
</organism>
<sequence length="140" mass="15580">MFNNILVPVDGSLHSLRAAEKAIELARIDNHSSFINLLYVVDGSTSKYDVLRNWDLLEVTNKRLAKFQDIVDKANEAGIEYELKILRGDPVSQILKHAKLVKSDVIVLGSRGLNSLQEMVLGSVSHKIAKKAKCPVMIIK</sequence>
<reference evidence="4" key="1">
    <citation type="submission" date="2016-10" db="EMBL/GenBank/DDBJ databases">
        <authorList>
            <person name="Varghese N."/>
            <person name="Submissions S."/>
        </authorList>
    </citation>
    <scope>NUCLEOTIDE SEQUENCE [LARGE SCALE GENOMIC DNA]</scope>
    <source>
        <strain evidence="4">IBRC-M10078</strain>
    </source>
</reference>
<accession>A0A1H0WTL2</accession>
<dbReference type="InterPro" id="IPR014729">
    <property type="entry name" value="Rossmann-like_a/b/a_fold"/>
</dbReference>
<dbReference type="STRING" id="930152.SAMN05216565_11574"/>
<dbReference type="AlphaFoldDB" id="A0A1H0WTL2"/>
<protein>
    <submittedName>
        <fullName evidence="3">Nucleotide-binding universal stress protein, UspA family</fullName>
    </submittedName>
</protein>
<dbReference type="PANTHER" id="PTHR46268:SF6">
    <property type="entry name" value="UNIVERSAL STRESS PROTEIN UP12"/>
    <property type="match status" value="1"/>
</dbReference>
<dbReference type="PANTHER" id="PTHR46268">
    <property type="entry name" value="STRESS RESPONSE PROTEIN NHAX"/>
    <property type="match status" value="1"/>
</dbReference>
<dbReference type="SUPFAM" id="SSF52402">
    <property type="entry name" value="Adenine nucleotide alpha hydrolases-like"/>
    <property type="match status" value="1"/>
</dbReference>
<dbReference type="Pfam" id="PF00582">
    <property type="entry name" value="Usp"/>
    <property type="match status" value="1"/>
</dbReference>
<dbReference type="EMBL" id="FNJU01000015">
    <property type="protein sequence ID" value="SDP93972.1"/>
    <property type="molecule type" value="Genomic_DNA"/>
</dbReference>
<dbReference type="PRINTS" id="PR01438">
    <property type="entry name" value="UNVRSLSTRESS"/>
</dbReference>
<evidence type="ECO:0000313" key="3">
    <source>
        <dbReference type="EMBL" id="SDP93972.1"/>
    </source>
</evidence>
<comment type="similarity">
    <text evidence="1">Belongs to the universal stress protein A family.</text>
</comment>
<dbReference type="Proteomes" id="UP000199159">
    <property type="component" value="Unassembled WGS sequence"/>
</dbReference>
<evidence type="ECO:0000259" key="2">
    <source>
        <dbReference type="Pfam" id="PF00582"/>
    </source>
</evidence>
<evidence type="ECO:0000313" key="4">
    <source>
        <dbReference type="Proteomes" id="UP000199159"/>
    </source>
</evidence>
<dbReference type="InterPro" id="IPR006015">
    <property type="entry name" value="Universal_stress_UspA"/>
</dbReference>
<gene>
    <name evidence="3" type="ORF">SAMN05216565_11574</name>
</gene>
<dbReference type="Gene3D" id="3.40.50.620">
    <property type="entry name" value="HUPs"/>
    <property type="match status" value="1"/>
</dbReference>
<keyword evidence="4" id="KW-1185">Reference proteome</keyword>
<name>A0A1H0WTL2_9BACI</name>